<dbReference type="Proteomes" id="UP000273516">
    <property type="component" value="Unassembled WGS sequence"/>
</dbReference>
<comment type="caution">
    <text evidence="3">The sequence shown here is derived from an EMBL/GenBank/DDBJ whole genome shotgun (WGS) entry which is preliminary data.</text>
</comment>
<organism evidence="3 4">
    <name type="scientific">Paracoccus alkanivorans</name>
    <dbReference type="NCBI Taxonomy" id="2116655"/>
    <lineage>
        <taxon>Bacteria</taxon>
        <taxon>Pseudomonadati</taxon>
        <taxon>Pseudomonadota</taxon>
        <taxon>Alphaproteobacteria</taxon>
        <taxon>Rhodobacterales</taxon>
        <taxon>Paracoccaceae</taxon>
        <taxon>Paracoccus</taxon>
    </lineage>
</organism>
<feature type="compositionally biased region" description="Polar residues" evidence="1">
    <location>
        <begin position="244"/>
        <end position="255"/>
    </location>
</feature>
<keyword evidence="3" id="KW-0966">Cell projection</keyword>
<gene>
    <name evidence="3" type="ORF">C9E81_09375</name>
</gene>
<feature type="region of interest" description="Disordered" evidence="1">
    <location>
        <begin position="180"/>
        <end position="200"/>
    </location>
</feature>
<evidence type="ECO:0000313" key="3">
    <source>
        <dbReference type="EMBL" id="RMC35435.1"/>
    </source>
</evidence>
<keyword evidence="3" id="KW-0969">Cilium</keyword>
<proteinExistence type="predicted"/>
<reference evidence="3 4" key="1">
    <citation type="submission" date="2018-07" db="EMBL/GenBank/DDBJ databases">
        <authorList>
            <person name="Zhang Y."/>
            <person name="Wang L."/>
            <person name="Ma S."/>
        </authorList>
    </citation>
    <scope>NUCLEOTIDE SEQUENCE [LARGE SCALE GENOMIC DNA]</scope>
    <source>
        <strain evidence="3 4">4-2</strain>
    </source>
</reference>
<name>A0A3M0MDL5_9RHOB</name>
<feature type="region of interest" description="Disordered" evidence="1">
    <location>
        <begin position="1"/>
        <end position="146"/>
    </location>
</feature>
<keyword evidence="3" id="KW-0282">Flagellum</keyword>
<dbReference type="Pfam" id="PF02120">
    <property type="entry name" value="Flg_hook"/>
    <property type="match status" value="1"/>
</dbReference>
<dbReference type="AlphaFoldDB" id="A0A3M0MDL5"/>
<dbReference type="InterPro" id="IPR038610">
    <property type="entry name" value="FliK-like_C_sf"/>
</dbReference>
<accession>A0A3M0MDL5</accession>
<feature type="region of interest" description="Disordered" evidence="1">
    <location>
        <begin position="222"/>
        <end position="269"/>
    </location>
</feature>
<dbReference type="CDD" id="cd17470">
    <property type="entry name" value="T3SS_Flik_C"/>
    <property type="match status" value="1"/>
</dbReference>
<evidence type="ECO:0000256" key="1">
    <source>
        <dbReference type="SAM" id="MobiDB-lite"/>
    </source>
</evidence>
<sequence>MPNAGPPAMDFLVPRNTTAESGKDPLASPLDRPTDTFPDIRNSSAVEFIQALALASGQSPSPEPQEPQSAATDTETGDEIIDDPVSGILETWSGITASLRTDPARPDNGDMILSRTTEPEQPEQMADRPAPPEIQKPGEIMSHIPAGADAGQSIDEREIIPQIPNSISAAENLGSLHTVEGGTVDVTGTSPEPDGGSSRNRAMLMPPDAGTAVIADQGQVQQARIQTEPEAPATAKRKDPAPHNTVTSLPANDSGFNERAASAVGQKAAQSASGISEPFAPLSASGPHALQQGTVQPVEIRAPTLAAAPVLRQITDAVVTMRDEMVEIRLSPEELGRVRMVLTGHDRVPHLTIWAERPEVLEQMRRNADMLLQQFSKEGLSDAVLNFREGRRDQAGGNTGQEWQADSDDRNQQGMAILTDMDQTAPASPTRIGANRIDIRM</sequence>
<feature type="compositionally biased region" description="Low complexity" evidence="1">
    <location>
        <begin position="180"/>
        <end position="189"/>
    </location>
</feature>
<dbReference type="Gene3D" id="3.30.750.140">
    <property type="match status" value="1"/>
</dbReference>
<feature type="domain" description="Flagellar hook-length control protein-like C-terminal" evidence="2">
    <location>
        <begin position="326"/>
        <end position="395"/>
    </location>
</feature>
<keyword evidence="4" id="KW-1185">Reference proteome</keyword>
<dbReference type="OrthoDB" id="7203912at2"/>
<evidence type="ECO:0000259" key="2">
    <source>
        <dbReference type="Pfam" id="PF02120"/>
    </source>
</evidence>
<dbReference type="EMBL" id="QOKZ01000003">
    <property type="protein sequence ID" value="RMC35435.1"/>
    <property type="molecule type" value="Genomic_DNA"/>
</dbReference>
<evidence type="ECO:0000313" key="4">
    <source>
        <dbReference type="Proteomes" id="UP000273516"/>
    </source>
</evidence>
<dbReference type="InterPro" id="IPR021136">
    <property type="entry name" value="Flagellar_hook_control-like_C"/>
</dbReference>
<protein>
    <submittedName>
        <fullName evidence="3">Flagellar hook-length control protein FliK</fullName>
    </submittedName>
</protein>